<protein>
    <submittedName>
        <fullName evidence="1">Uncharacterized protein</fullName>
    </submittedName>
</protein>
<reference evidence="1 2" key="1">
    <citation type="submission" date="2020-02" db="EMBL/GenBank/DDBJ databases">
        <authorList>
            <person name="Kim M.K."/>
        </authorList>
    </citation>
    <scope>NUCLEOTIDE SEQUENCE [LARGE SCALE GENOMIC DNA]</scope>
    <source>
        <strain evidence="1 2">17J57-3</strain>
    </source>
</reference>
<comment type="caution">
    <text evidence="1">The sequence shown here is derived from an EMBL/GenBank/DDBJ whole genome shotgun (WGS) entry which is preliminary data.</text>
</comment>
<keyword evidence="2" id="KW-1185">Reference proteome</keyword>
<dbReference type="Proteomes" id="UP000482155">
    <property type="component" value="Unassembled WGS sequence"/>
</dbReference>
<accession>A0A6B3SHT3</accession>
<dbReference type="AlphaFoldDB" id="A0A6B3SHT3"/>
<dbReference type="EMBL" id="JAAIVB010000011">
    <property type="protein sequence ID" value="NEX60220.1"/>
    <property type="molecule type" value="Genomic_DNA"/>
</dbReference>
<organism evidence="1 2">
    <name type="scientific">Noviherbaspirillum galbum</name>
    <dbReference type="NCBI Taxonomy" id="2709383"/>
    <lineage>
        <taxon>Bacteria</taxon>
        <taxon>Pseudomonadati</taxon>
        <taxon>Pseudomonadota</taxon>
        <taxon>Betaproteobacteria</taxon>
        <taxon>Burkholderiales</taxon>
        <taxon>Oxalobacteraceae</taxon>
        <taxon>Noviherbaspirillum</taxon>
    </lineage>
</organism>
<evidence type="ECO:0000313" key="1">
    <source>
        <dbReference type="EMBL" id="NEX60220.1"/>
    </source>
</evidence>
<sequence>MNTAAIPYKLEKFATGRFDVPAENGSRMGAITGGGTGEHAAWCAEIGNKVVGYFPTRPRAATAIMEARGVKGLFAQMQAIVEAPDGILKNYLDDFFDFLPDLSLRLPLAR</sequence>
<dbReference type="RefSeq" id="WP_163960712.1">
    <property type="nucleotide sequence ID" value="NZ_JAAIVB010000011.1"/>
</dbReference>
<evidence type="ECO:0000313" key="2">
    <source>
        <dbReference type="Proteomes" id="UP000482155"/>
    </source>
</evidence>
<name>A0A6B3SHT3_9BURK</name>
<proteinExistence type="predicted"/>
<gene>
    <name evidence="1" type="ORF">G3574_03930</name>
</gene>